<dbReference type="AlphaFoldDB" id="A0A6A6TGI8"/>
<evidence type="ECO:0000256" key="1">
    <source>
        <dbReference type="SAM" id="MobiDB-lite"/>
    </source>
</evidence>
<protein>
    <submittedName>
        <fullName evidence="2">Uncharacterized protein</fullName>
    </submittedName>
</protein>
<keyword evidence="3" id="KW-1185">Reference proteome</keyword>
<accession>A0A6A6TGI8</accession>
<feature type="compositionally biased region" description="Basic and acidic residues" evidence="1">
    <location>
        <begin position="137"/>
        <end position="148"/>
    </location>
</feature>
<feature type="region of interest" description="Disordered" evidence="1">
    <location>
        <begin position="116"/>
        <end position="148"/>
    </location>
</feature>
<name>A0A6A6TGI8_9PLEO</name>
<dbReference type="EMBL" id="MU004309">
    <property type="protein sequence ID" value="KAF2659139.1"/>
    <property type="molecule type" value="Genomic_DNA"/>
</dbReference>
<sequence length="148" mass="16736">MPFRLQMCRAVKNIGHCISTLYHIVTERVDGAVTRLRHAQLSRSPFLMLSSLSPRLRISAKQNGRYRRSRHSGRAFLTGSSGIRLHQSETGVFRPNFLDTSLSLPNIPRSNIYGLRAISPHRGSPPTRSSRSLPVRDSTRTGEPKLRY</sequence>
<gene>
    <name evidence="2" type="ORF">K491DRAFT_216145</name>
</gene>
<evidence type="ECO:0000313" key="2">
    <source>
        <dbReference type="EMBL" id="KAF2659139.1"/>
    </source>
</evidence>
<dbReference type="Proteomes" id="UP000799324">
    <property type="component" value="Unassembled WGS sequence"/>
</dbReference>
<organism evidence="2 3">
    <name type="scientific">Lophiostoma macrostomum CBS 122681</name>
    <dbReference type="NCBI Taxonomy" id="1314788"/>
    <lineage>
        <taxon>Eukaryota</taxon>
        <taxon>Fungi</taxon>
        <taxon>Dikarya</taxon>
        <taxon>Ascomycota</taxon>
        <taxon>Pezizomycotina</taxon>
        <taxon>Dothideomycetes</taxon>
        <taxon>Pleosporomycetidae</taxon>
        <taxon>Pleosporales</taxon>
        <taxon>Lophiostomataceae</taxon>
        <taxon>Lophiostoma</taxon>
    </lineage>
</organism>
<reference evidence="2" key="1">
    <citation type="journal article" date="2020" name="Stud. Mycol.">
        <title>101 Dothideomycetes genomes: a test case for predicting lifestyles and emergence of pathogens.</title>
        <authorList>
            <person name="Haridas S."/>
            <person name="Albert R."/>
            <person name="Binder M."/>
            <person name="Bloem J."/>
            <person name="Labutti K."/>
            <person name="Salamov A."/>
            <person name="Andreopoulos B."/>
            <person name="Baker S."/>
            <person name="Barry K."/>
            <person name="Bills G."/>
            <person name="Bluhm B."/>
            <person name="Cannon C."/>
            <person name="Castanera R."/>
            <person name="Culley D."/>
            <person name="Daum C."/>
            <person name="Ezra D."/>
            <person name="Gonzalez J."/>
            <person name="Henrissat B."/>
            <person name="Kuo A."/>
            <person name="Liang C."/>
            <person name="Lipzen A."/>
            <person name="Lutzoni F."/>
            <person name="Magnuson J."/>
            <person name="Mondo S."/>
            <person name="Nolan M."/>
            <person name="Ohm R."/>
            <person name="Pangilinan J."/>
            <person name="Park H.-J."/>
            <person name="Ramirez L."/>
            <person name="Alfaro M."/>
            <person name="Sun H."/>
            <person name="Tritt A."/>
            <person name="Yoshinaga Y."/>
            <person name="Zwiers L.-H."/>
            <person name="Turgeon B."/>
            <person name="Goodwin S."/>
            <person name="Spatafora J."/>
            <person name="Crous P."/>
            <person name="Grigoriev I."/>
        </authorList>
    </citation>
    <scope>NUCLEOTIDE SEQUENCE</scope>
    <source>
        <strain evidence="2">CBS 122681</strain>
    </source>
</reference>
<evidence type="ECO:0000313" key="3">
    <source>
        <dbReference type="Proteomes" id="UP000799324"/>
    </source>
</evidence>
<proteinExistence type="predicted"/>